<proteinExistence type="predicted"/>
<dbReference type="SUPFAM" id="SSF47384">
    <property type="entry name" value="Homodimeric domain of signal transducing histidine kinase"/>
    <property type="match status" value="1"/>
</dbReference>
<evidence type="ECO:0000259" key="7">
    <source>
        <dbReference type="PROSITE" id="PS50112"/>
    </source>
</evidence>
<dbReference type="AlphaFoldDB" id="A0A1G7PBJ9"/>
<evidence type="ECO:0000256" key="4">
    <source>
        <dbReference type="ARBA" id="ARBA00022679"/>
    </source>
</evidence>
<evidence type="ECO:0000259" key="8">
    <source>
        <dbReference type="PROSITE" id="PS50113"/>
    </source>
</evidence>
<comment type="catalytic activity">
    <reaction evidence="1">
        <text>ATP + protein L-histidine = ADP + protein N-phospho-L-histidine.</text>
        <dbReference type="EC" id="2.7.13.3"/>
    </reaction>
</comment>
<evidence type="ECO:0000256" key="2">
    <source>
        <dbReference type="ARBA" id="ARBA00012438"/>
    </source>
</evidence>
<dbReference type="GO" id="GO:0000155">
    <property type="term" value="F:phosphorelay sensor kinase activity"/>
    <property type="evidence" value="ECO:0007669"/>
    <property type="project" value="InterPro"/>
</dbReference>
<dbReference type="SUPFAM" id="SSF55874">
    <property type="entry name" value="ATPase domain of HSP90 chaperone/DNA topoisomerase II/histidine kinase"/>
    <property type="match status" value="1"/>
</dbReference>
<evidence type="ECO:0000256" key="5">
    <source>
        <dbReference type="ARBA" id="ARBA00022777"/>
    </source>
</evidence>
<evidence type="ECO:0000313" key="10">
    <source>
        <dbReference type="Proteomes" id="UP000199045"/>
    </source>
</evidence>
<dbReference type="CDD" id="cd00082">
    <property type="entry name" value="HisKA"/>
    <property type="match status" value="1"/>
</dbReference>
<dbReference type="Pfam" id="PF08447">
    <property type="entry name" value="PAS_3"/>
    <property type="match status" value="2"/>
</dbReference>
<evidence type="ECO:0000313" key="9">
    <source>
        <dbReference type="EMBL" id="SDF83663.1"/>
    </source>
</evidence>
<dbReference type="InterPro" id="IPR036097">
    <property type="entry name" value="HisK_dim/P_sf"/>
</dbReference>
<dbReference type="PANTHER" id="PTHR43304:SF1">
    <property type="entry name" value="PAC DOMAIN-CONTAINING PROTEIN"/>
    <property type="match status" value="1"/>
</dbReference>
<keyword evidence="3" id="KW-0597">Phosphoprotein</keyword>
<dbReference type="SMART" id="SM00388">
    <property type="entry name" value="HisKA"/>
    <property type="match status" value="1"/>
</dbReference>
<dbReference type="InterPro" id="IPR004358">
    <property type="entry name" value="Sig_transdc_His_kin-like_C"/>
</dbReference>
<organism evidence="9 10">
    <name type="scientific">Chitinophaga filiformis</name>
    <name type="common">Myxococcus filiformis</name>
    <name type="synonym">Flexibacter filiformis</name>
    <dbReference type="NCBI Taxonomy" id="104663"/>
    <lineage>
        <taxon>Bacteria</taxon>
        <taxon>Pseudomonadati</taxon>
        <taxon>Bacteroidota</taxon>
        <taxon>Chitinophagia</taxon>
        <taxon>Chitinophagales</taxon>
        <taxon>Chitinophagaceae</taxon>
        <taxon>Chitinophaga</taxon>
    </lineage>
</organism>
<dbReference type="PRINTS" id="PR00344">
    <property type="entry name" value="BCTRLSENSOR"/>
</dbReference>
<dbReference type="SMART" id="SM00086">
    <property type="entry name" value="PAC"/>
    <property type="match status" value="3"/>
</dbReference>
<dbReference type="GO" id="GO:0006355">
    <property type="term" value="P:regulation of DNA-templated transcription"/>
    <property type="evidence" value="ECO:0007669"/>
    <property type="project" value="InterPro"/>
</dbReference>
<dbReference type="RefSeq" id="WP_089832050.1">
    <property type="nucleotide sequence ID" value="NZ_FNBN01000002.1"/>
</dbReference>
<dbReference type="Pfam" id="PF00989">
    <property type="entry name" value="PAS"/>
    <property type="match status" value="1"/>
</dbReference>
<dbReference type="InterPro" id="IPR036890">
    <property type="entry name" value="HATPase_C_sf"/>
</dbReference>
<reference evidence="9 10" key="1">
    <citation type="submission" date="2016-10" db="EMBL/GenBank/DDBJ databases">
        <authorList>
            <person name="de Groot N.N."/>
        </authorList>
    </citation>
    <scope>NUCLEOTIDE SEQUENCE [LARGE SCALE GENOMIC DNA]</scope>
    <source>
        <strain evidence="9 10">DSM 527</strain>
    </source>
</reference>
<dbReference type="Gene3D" id="3.30.450.20">
    <property type="entry name" value="PAS domain"/>
    <property type="match status" value="3"/>
</dbReference>
<dbReference type="InterPro" id="IPR003594">
    <property type="entry name" value="HATPase_dom"/>
</dbReference>
<dbReference type="InterPro" id="IPR005467">
    <property type="entry name" value="His_kinase_dom"/>
</dbReference>
<dbReference type="InterPro" id="IPR013767">
    <property type="entry name" value="PAS_fold"/>
</dbReference>
<dbReference type="NCBIfam" id="TIGR00229">
    <property type="entry name" value="sensory_box"/>
    <property type="match status" value="2"/>
</dbReference>
<gene>
    <name evidence="9" type="ORF">SAMN04488121_1021133</name>
</gene>
<evidence type="ECO:0000256" key="1">
    <source>
        <dbReference type="ARBA" id="ARBA00000085"/>
    </source>
</evidence>
<dbReference type="PROSITE" id="PS50112">
    <property type="entry name" value="PAS"/>
    <property type="match status" value="2"/>
</dbReference>
<dbReference type="SMART" id="SM00091">
    <property type="entry name" value="PAS"/>
    <property type="match status" value="2"/>
</dbReference>
<evidence type="ECO:0000259" key="6">
    <source>
        <dbReference type="PROSITE" id="PS50109"/>
    </source>
</evidence>
<feature type="domain" description="PAS" evidence="7">
    <location>
        <begin position="241"/>
        <end position="316"/>
    </location>
</feature>
<dbReference type="InterPro" id="IPR001610">
    <property type="entry name" value="PAC"/>
</dbReference>
<dbReference type="SUPFAM" id="SSF55785">
    <property type="entry name" value="PYP-like sensor domain (PAS domain)"/>
    <property type="match status" value="3"/>
</dbReference>
<dbReference type="Gene3D" id="1.10.287.130">
    <property type="match status" value="1"/>
</dbReference>
<dbReference type="InterPro" id="IPR000014">
    <property type="entry name" value="PAS"/>
</dbReference>
<feature type="domain" description="PAS" evidence="7">
    <location>
        <begin position="371"/>
        <end position="441"/>
    </location>
</feature>
<protein>
    <recommendedName>
        <fullName evidence="2">histidine kinase</fullName>
        <ecNumber evidence="2">2.7.13.3</ecNumber>
    </recommendedName>
</protein>
<dbReference type="CDD" id="cd00075">
    <property type="entry name" value="HATPase"/>
    <property type="match status" value="1"/>
</dbReference>
<dbReference type="InterPro" id="IPR052162">
    <property type="entry name" value="Sensor_kinase/Photoreceptor"/>
</dbReference>
<dbReference type="InterPro" id="IPR000700">
    <property type="entry name" value="PAS-assoc_C"/>
</dbReference>
<dbReference type="SMART" id="SM00387">
    <property type="entry name" value="HATPase_c"/>
    <property type="match status" value="1"/>
</dbReference>
<feature type="domain" description="Histidine kinase" evidence="6">
    <location>
        <begin position="514"/>
        <end position="727"/>
    </location>
</feature>
<dbReference type="Gene3D" id="2.10.70.100">
    <property type="match status" value="1"/>
</dbReference>
<dbReference type="OrthoDB" id="1522284at2"/>
<feature type="domain" description="PAC" evidence="8">
    <location>
        <begin position="318"/>
        <end position="370"/>
    </location>
</feature>
<dbReference type="Gene3D" id="3.30.565.10">
    <property type="entry name" value="Histidine kinase-like ATPase, C-terminal domain"/>
    <property type="match status" value="1"/>
</dbReference>
<dbReference type="CDD" id="cd00130">
    <property type="entry name" value="PAS"/>
    <property type="match status" value="2"/>
</dbReference>
<name>A0A1G7PBJ9_CHIFI</name>
<dbReference type="Pfam" id="PF02518">
    <property type="entry name" value="HATPase_c"/>
    <property type="match status" value="1"/>
</dbReference>
<dbReference type="Proteomes" id="UP000199045">
    <property type="component" value="Unassembled WGS sequence"/>
</dbReference>
<accession>A0A1G7PBJ9</accession>
<dbReference type="EMBL" id="FNBN01000002">
    <property type="protein sequence ID" value="SDF83663.1"/>
    <property type="molecule type" value="Genomic_DNA"/>
</dbReference>
<sequence length="727" mass="82724">MNKEVKHLISKYFDEDHLPQAYVALFDEISQLLEARTTPTHPSTPMANADLQAVYQRLRDSLNVFGSSQDMDERGADLSSLILLAKRVKKECANKIIRQQKQLREMKHLKTIQTLASAGSWELPVTDDELCQPGYWSEELFAVLGAEPGTLAPTAGAFRKNYVHPDDRQYLSTAVDKAIKETGRYDIEYRIYRGGDPKQKRTVREIGELVRDEATGRGLRLIGVTFDITDIRNTERALFKANVEMRKLFDVMEDVFFSVSMERYEQEILQMSPSCVQLYGYSVEEFFKDPDLWFTVIYDDDKEAVLENNKRLSRGESSQVVYRIRRKNGELRWVESRITPTLSHEGKLVRIDGIVTDITKRREAELALANSELKFRSLLENSNDAITVASEELKFLFVTQSLSRMIGYTVDEIIGTSVFDLIHPDDHATVNSLVHAMEKDPDAPVHFELRFRVKDGGWIWCEGSVVNHLNGDIVKGYIGNFRDVTYKIRYRKALEASNNRLKKTNNELDRFVYSVSHDLRAPLASVLGLLEYTMSETEDEDVLQDLGMMKGSIEKLDRFILDILDYSRNARLEIKVNTVDFQHLLADIRDNLKFMHAGKSALRFDVNIQENGAFGSDERRISILLNNLVSNAMRYADPEKPDPFVEVTIVSGAGGADITVRDNGIGIPAEYHEKIFDMFFRVSEKSNGSGLGLYLVKETIDKLKGRISLQSVPGEGTTFSIFLPSLL</sequence>
<dbReference type="PROSITE" id="PS50113">
    <property type="entry name" value="PAC"/>
    <property type="match status" value="1"/>
</dbReference>
<dbReference type="EC" id="2.7.13.3" evidence="2"/>
<dbReference type="PANTHER" id="PTHR43304">
    <property type="entry name" value="PHYTOCHROME-LIKE PROTEIN CPH1"/>
    <property type="match status" value="1"/>
</dbReference>
<dbReference type="InterPro" id="IPR013655">
    <property type="entry name" value="PAS_fold_3"/>
</dbReference>
<dbReference type="Pfam" id="PF00512">
    <property type="entry name" value="HisKA"/>
    <property type="match status" value="1"/>
</dbReference>
<dbReference type="InterPro" id="IPR035965">
    <property type="entry name" value="PAS-like_dom_sf"/>
</dbReference>
<evidence type="ECO:0000256" key="3">
    <source>
        <dbReference type="ARBA" id="ARBA00022553"/>
    </source>
</evidence>
<keyword evidence="4" id="KW-0808">Transferase</keyword>
<dbReference type="PROSITE" id="PS50109">
    <property type="entry name" value="HIS_KIN"/>
    <property type="match status" value="1"/>
</dbReference>
<dbReference type="InterPro" id="IPR003661">
    <property type="entry name" value="HisK_dim/P_dom"/>
</dbReference>
<keyword evidence="5" id="KW-0418">Kinase</keyword>
<dbReference type="STRING" id="104663.SAMN04488121_1021133"/>